<dbReference type="PANTHER" id="PTHR13055">
    <property type="entry name" value="TUMOR ENDOTHELIAL MARKER 7 RELATED"/>
    <property type="match status" value="1"/>
</dbReference>
<evidence type="ECO:0000313" key="7">
    <source>
        <dbReference type="RefSeq" id="XP_031556513.1"/>
    </source>
</evidence>
<evidence type="ECO:0000256" key="1">
    <source>
        <dbReference type="ARBA" id="ARBA00004479"/>
    </source>
</evidence>
<protein>
    <submittedName>
        <fullName evidence="7">Plexin domain-containing protein 1-like isoform X1</fullName>
    </submittedName>
</protein>
<dbReference type="FunCoup" id="A0A6P8HND1">
    <property type="interactions" value="573"/>
</dbReference>
<evidence type="ECO:0000256" key="5">
    <source>
        <dbReference type="SAM" id="Phobius"/>
    </source>
</evidence>
<sequence length="463" mass="52241">MKIGSLFSYAYFAVALWLFQGFSSVHSLDQFLQYQDARLLNGKLPIDRLDESHLRIRHRRDADPLKNATKDDHKYYKSIYSQNQENDWFELSDHPEKKTDPYLSKGFLKSKNFQLQFTFPYYGHPVTNATITTGGFLYVGYVETSLITSVMYIAPFMAPFNPSLNESAVIYYFSNATQFTVQWTNLHLSNKEEGSVSCASKTGNEIPSLTTESGGNEGLLTVCSMASLYKDGRIKFAYKLIPLTPSEVLEKNPLASKHPVRVGISDAFFGYRTYYAVQYKRWIKVRVFYIYHKVDKIKDIKSNGSELLLFPVKNCIAAKSCEECTNLTVSQSVFTCSWCFKLQRCSDSFDRHRVEWIKKSCDTIAIKEYKKCSGGGGDSGSYKRDVYSSQSSGISTGAVVAIIVVFVVLVIVIGLGAWCFYAYTHPVTPSGLFLIELRNKPAQFFQPREQPTVAGATSTASRA</sequence>
<dbReference type="InterPro" id="IPR031152">
    <property type="entry name" value="PLXDC"/>
</dbReference>
<proteinExistence type="predicted"/>
<dbReference type="AlphaFoldDB" id="A0A6P8HND1"/>
<dbReference type="KEGG" id="aten:116293249"/>
<accession>A0A6P8HND1</accession>
<feature type="transmembrane region" description="Helical" evidence="5">
    <location>
        <begin position="398"/>
        <end position="423"/>
    </location>
</feature>
<dbReference type="OrthoDB" id="5971693at2759"/>
<keyword evidence="2 5" id="KW-0812">Transmembrane</keyword>
<name>A0A6P8HND1_ACTTE</name>
<keyword evidence="5" id="KW-0472">Membrane</keyword>
<organism evidence="6 7">
    <name type="scientific">Actinia tenebrosa</name>
    <name type="common">Australian red waratah sea anemone</name>
    <dbReference type="NCBI Taxonomy" id="6105"/>
    <lineage>
        <taxon>Eukaryota</taxon>
        <taxon>Metazoa</taxon>
        <taxon>Cnidaria</taxon>
        <taxon>Anthozoa</taxon>
        <taxon>Hexacorallia</taxon>
        <taxon>Actiniaria</taxon>
        <taxon>Actiniidae</taxon>
        <taxon>Actinia</taxon>
    </lineage>
</organism>
<keyword evidence="4 5" id="KW-1133">Transmembrane helix</keyword>
<keyword evidence="3" id="KW-0732">Signal</keyword>
<dbReference type="InParanoid" id="A0A6P8HND1"/>
<evidence type="ECO:0000256" key="3">
    <source>
        <dbReference type="ARBA" id="ARBA00022729"/>
    </source>
</evidence>
<comment type="subcellular location">
    <subcellularLocation>
        <location evidence="1">Membrane</location>
        <topology evidence="1">Single-pass type I membrane protein</topology>
    </subcellularLocation>
</comment>
<dbReference type="Proteomes" id="UP000515163">
    <property type="component" value="Unplaced"/>
</dbReference>
<evidence type="ECO:0000313" key="6">
    <source>
        <dbReference type="Proteomes" id="UP000515163"/>
    </source>
</evidence>
<gene>
    <name evidence="7" type="primary">LOC116293249</name>
</gene>
<reference evidence="7" key="1">
    <citation type="submission" date="2025-08" db="UniProtKB">
        <authorList>
            <consortium name="RefSeq"/>
        </authorList>
    </citation>
    <scope>IDENTIFICATION</scope>
    <source>
        <tissue evidence="7">Tentacle</tissue>
    </source>
</reference>
<keyword evidence="6" id="KW-1185">Reference proteome</keyword>
<evidence type="ECO:0000256" key="2">
    <source>
        <dbReference type="ARBA" id="ARBA00022692"/>
    </source>
</evidence>
<dbReference type="GO" id="GO:0016020">
    <property type="term" value="C:membrane"/>
    <property type="evidence" value="ECO:0007669"/>
    <property type="project" value="UniProtKB-SubCell"/>
</dbReference>
<dbReference type="PANTHER" id="PTHR13055:SF12">
    <property type="entry name" value="LD40707P"/>
    <property type="match status" value="1"/>
</dbReference>
<evidence type="ECO:0000256" key="4">
    <source>
        <dbReference type="ARBA" id="ARBA00022989"/>
    </source>
</evidence>
<dbReference type="RefSeq" id="XP_031556513.1">
    <property type="nucleotide sequence ID" value="XM_031700653.1"/>
</dbReference>
<dbReference type="GeneID" id="116293249"/>